<evidence type="ECO:0000313" key="5">
    <source>
        <dbReference type="EMBL" id="MFC7307868.1"/>
    </source>
</evidence>
<gene>
    <name evidence="5" type="ORF">ACFQVC_27035</name>
</gene>
<feature type="domain" description="Peptidase M20 dimerisation" evidence="4">
    <location>
        <begin position="204"/>
        <end position="347"/>
    </location>
</feature>
<dbReference type="PANTHER" id="PTHR43270">
    <property type="entry name" value="BETA-ALA-HIS DIPEPTIDASE"/>
    <property type="match status" value="1"/>
</dbReference>
<sequence length="451" mass="47742">MPSQQIAETVSSLMPRAQAELAELVAFKSVADFAQFPKSESEAAANWVADALRAEGFQDVALLDTPDGTQSVYGFLPGPEGAPTVLLYAHYDVQPPLDEAAWQTPPFELVERDGRWYGRGSADCKGGVIMHLLALRALKADGGVPVNVKFIAEGSEEQGTGGLEKYAEAHPELLKSDSIVIGDSGNFRVGLPTVTSTLRGMTLVRVEIDTLEGNLHSGQFGGAAPDALGALIRVLDSLRAEDGSTTVDGLDGGQTWDGLQYDEGDFRKDAKVLDGVGLIGDGTVADRIWARPAVTVLGIDCPPVVGATPSVQAGARALISLRVPPGADAAEATKLLRAHLEAHTPWGARVRTEQIGQGQPFRADTASPAYTAMAEAMRIAYPGEEMQYAGQGGSIPLCNTLNALYPEAEILLIGLSEPQAQIHAVNESVSPEELERLSVTEALFLQKYATS</sequence>
<dbReference type="InterPro" id="IPR011650">
    <property type="entry name" value="Peptidase_M20_dimer"/>
</dbReference>
<protein>
    <submittedName>
        <fullName evidence="5">Dipeptidase</fullName>
    </submittedName>
</protein>
<evidence type="ECO:0000256" key="2">
    <source>
        <dbReference type="ARBA" id="ARBA00022723"/>
    </source>
</evidence>
<proteinExistence type="predicted"/>
<dbReference type="InterPro" id="IPR002933">
    <property type="entry name" value="Peptidase_M20"/>
</dbReference>
<evidence type="ECO:0000256" key="3">
    <source>
        <dbReference type="ARBA" id="ARBA00022801"/>
    </source>
</evidence>
<dbReference type="Gene3D" id="3.40.630.10">
    <property type="entry name" value="Zn peptidases"/>
    <property type="match status" value="1"/>
</dbReference>
<keyword evidence="3" id="KW-0378">Hydrolase</keyword>
<dbReference type="InterPro" id="IPR051458">
    <property type="entry name" value="Cyt/Met_Dipeptidase"/>
</dbReference>
<comment type="caution">
    <text evidence="5">The sequence shown here is derived from an EMBL/GenBank/DDBJ whole genome shotgun (WGS) entry which is preliminary data.</text>
</comment>
<dbReference type="RefSeq" id="WP_381835327.1">
    <property type="nucleotide sequence ID" value="NZ_JBHTCF010000013.1"/>
</dbReference>
<dbReference type="NCBIfam" id="NF005914">
    <property type="entry name" value="PRK07907.1"/>
    <property type="match status" value="1"/>
</dbReference>
<dbReference type="EMBL" id="JBHTCF010000013">
    <property type="protein sequence ID" value="MFC7307868.1"/>
    <property type="molecule type" value="Genomic_DNA"/>
</dbReference>
<keyword evidence="6" id="KW-1185">Reference proteome</keyword>
<dbReference type="Pfam" id="PF01546">
    <property type="entry name" value="Peptidase_M20"/>
    <property type="match status" value="1"/>
</dbReference>
<keyword evidence="1" id="KW-0645">Protease</keyword>
<dbReference type="PANTHER" id="PTHR43270:SF12">
    <property type="entry name" value="SUCCINYL-DIAMINOPIMELATE DESUCCINYLASE"/>
    <property type="match status" value="1"/>
</dbReference>
<dbReference type="CDD" id="cd03893">
    <property type="entry name" value="M20_Dipept_like"/>
    <property type="match status" value="1"/>
</dbReference>
<dbReference type="Pfam" id="PF07687">
    <property type="entry name" value="M20_dimer"/>
    <property type="match status" value="1"/>
</dbReference>
<evidence type="ECO:0000313" key="6">
    <source>
        <dbReference type="Proteomes" id="UP001596523"/>
    </source>
</evidence>
<evidence type="ECO:0000259" key="4">
    <source>
        <dbReference type="Pfam" id="PF07687"/>
    </source>
</evidence>
<dbReference type="SUPFAM" id="SSF53187">
    <property type="entry name" value="Zn-dependent exopeptidases"/>
    <property type="match status" value="1"/>
</dbReference>
<dbReference type="Proteomes" id="UP001596523">
    <property type="component" value="Unassembled WGS sequence"/>
</dbReference>
<keyword evidence="2" id="KW-0479">Metal-binding</keyword>
<accession>A0ABW2JR37</accession>
<name>A0ABW2JR37_9ACTN</name>
<organism evidence="5 6">
    <name type="scientific">Streptomyces monticola</name>
    <dbReference type="NCBI Taxonomy" id="2666263"/>
    <lineage>
        <taxon>Bacteria</taxon>
        <taxon>Bacillati</taxon>
        <taxon>Actinomycetota</taxon>
        <taxon>Actinomycetes</taxon>
        <taxon>Kitasatosporales</taxon>
        <taxon>Streptomycetaceae</taxon>
        <taxon>Streptomyces</taxon>
    </lineage>
</organism>
<reference evidence="6" key="1">
    <citation type="journal article" date="2019" name="Int. J. Syst. Evol. Microbiol.">
        <title>The Global Catalogue of Microorganisms (GCM) 10K type strain sequencing project: providing services to taxonomists for standard genome sequencing and annotation.</title>
        <authorList>
            <consortium name="The Broad Institute Genomics Platform"/>
            <consortium name="The Broad Institute Genome Sequencing Center for Infectious Disease"/>
            <person name="Wu L."/>
            <person name="Ma J."/>
        </authorList>
    </citation>
    <scope>NUCLEOTIDE SEQUENCE [LARGE SCALE GENOMIC DNA]</scope>
    <source>
        <strain evidence="6">SYNS20</strain>
    </source>
</reference>
<evidence type="ECO:0000256" key="1">
    <source>
        <dbReference type="ARBA" id="ARBA00022670"/>
    </source>
</evidence>
<dbReference type="Gene3D" id="3.30.70.360">
    <property type="match status" value="1"/>
</dbReference>